<accession>A0A4P7VRG6</accession>
<keyword evidence="2" id="KW-0238">DNA-binding</keyword>
<dbReference type="Proteomes" id="UP000297031">
    <property type="component" value="Chromosome"/>
</dbReference>
<organism evidence="5 6">
    <name type="scientific">Muribaculum gordoncarteri</name>
    <dbReference type="NCBI Taxonomy" id="2530390"/>
    <lineage>
        <taxon>Bacteria</taxon>
        <taxon>Pseudomonadati</taxon>
        <taxon>Bacteroidota</taxon>
        <taxon>Bacteroidia</taxon>
        <taxon>Bacteroidales</taxon>
        <taxon>Muribaculaceae</taxon>
        <taxon>Muribaculum</taxon>
    </lineage>
</organism>
<dbReference type="InterPro" id="IPR000524">
    <property type="entry name" value="Tscrpt_reg_HTH_GntR"/>
</dbReference>
<evidence type="ECO:0000313" key="6">
    <source>
        <dbReference type="Proteomes" id="UP000297031"/>
    </source>
</evidence>
<evidence type="ECO:0000256" key="2">
    <source>
        <dbReference type="ARBA" id="ARBA00023125"/>
    </source>
</evidence>
<dbReference type="Gene3D" id="1.10.287.100">
    <property type="match status" value="1"/>
</dbReference>
<dbReference type="SMART" id="SM00345">
    <property type="entry name" value="HTH_GNTR"/>
    <property type="match status" value="1"/>
</dbReference>
<evidence type="ECO:0000256" key="3">
    <source>
        <dbReference type="ARBA" id="ARBA00023163"/>
    </source>
</evidence>
<dbReference type="InterPro" id="IPR036390">
    <property type="entry name" value="WH_DNA-bd_sf"/>
</dbReference>
<dbReference type="SUPFAM" id="SSF46785">
    <property type="entry name" value="Winged helix' DNA-binding domain"/>
    <property type="match status" value="1"/>
</dbReference>
<dbReference type="PANTHER" id="PTHR38445">
    <property type="entry name" value="HTH-TYPE TRANSCRIPTIONAL REPRESSOR YTRA"/>
    <property type="match status" value="1"/>
</dbReference>
<feature type="domain" description="HTH gntR-type" evidence="4">
    <location>
        <begin position="7"/>
        <end position="75"/>
    </location>
</feature>
<dbReference type="EMBL" id="CP039393">
    <property type="protein sequence ID" value="QCD36850.1"/>
    <property type="molecule type" value="Genomic_DNA"/>
</dbReference>
<gene>
    <name evidence="5" type="ORF">E7746_13665</name>
</gene>
<dbReference type="GO" id="GO:0003700">
    <property type="term" value="F:DNA-binding transcription factor activity"/>
    <property type="evidence" value="ECO:0007669"/>
    <property type="project" value="InterPro"/>
</dbReference>
<evidence type="ECO:0000256" key="1">
    <source>
        <dbReference type="ARBA" id="ARBA00023015"/>
    </source>
</evidence>
<dbReference type="Gene3D" id="1.10.10.10">
    <property type="entry name" value="Winged helix-like DNA-binding domain superfamily/Winged helix DNA-binding domain"/>
    <property type="match status" value="1"/>
</dbReference>
<keyword evidence="6" id="KW-1185">Reference proteome</keyword>
<dbReference type="KEGG" id="mgod:E7746_13665"/>
<dbReference type="Pfam" id="PF00392">
    <property type="entry name" value="GntR"/>
    <property type="match status" value="1"/>
</dbReference>
<keyword evidence="1" id="KW-0805">Transcription regulation</keyword>
<dbReference type="GO" id="GO:0003677">
    <property type="term" value="F:DNA binding"/>
    <property type="evidence" value="ECO:0007669"/>
    <property type="project" value="UniProtKB-KW"/>
</dbReference>
<dbReference type="PANTHER" id="PTHR38445:SF10">
    <property type="entry name" value="GNTR-FAMILY TRANSCRIPTIONAL REGULATOR"/>
    <property type="match status" value="1"/>
</dbReference>
<protein>
    <submittedName>
        <fullName evidence="5">GntR family transcriptional regulator</fullName>
    </submittedName>
</protein>
<sequence length="120" mass="14163">MDFKNNKPIYKQIIDYCFGNIMSGEWAVDGRVPSIKELSVELAVNNRTVIKAYEYMQMKEIIYVKRGLGYFVSPDARDIIVEERRDEFFHDTLDDVFREMDILGISIDDVVKRYRDHITS</sequence>
<keyword evidence="3" id="KW-0804">Transcription</keyword>
<dbReference type="PROSITE" id="PS50949">
    <property type="entry name" value="HTH_GNTR"/>
    <property type="match status" value="1"/>
</dbReference>
<dbReference type="AlphaFoldDB" id="A0A4P7VRG6"/>
<reference evidence="5 6" key="1">
    <citation type="submission" date="2019-02" db="EMBL/GenBank/DDBJ databases">
        <title>Isolation and identification of novel species under the genus Muribaculum.</title>
        <authorList>
            <person name="Miyake S."/>
            <person name="Ding Y."/>
            <person name="Low A."/>
            <person name="Soh M."/>
            <person name="Seedorf H."/>
        </authorList>
    </citation>
    <scope>NUCLEOTIDE SEQUENCE [LARGE SCALE GENOMIC DNA]</scope>
    <source>
        <strain evidence="5 6">TLL-A4</strain>
    </source>
</reference>
<dbReference type="OrthoDB" id="362473at2"/>
<proteinExistence type="predicted"/>
<dbReference type="InterPro" id="IPR036388">
    <property type="entry name" value="WH-like_DNA-bd_sf"/>
</dbReference>
<dbReference type="RefSeq" id="WP_136411162.1">
    <property type="nucleotide sequence ID" value="NZ_CP039393.1"/>
</dbReference>
<evidence type="ECO:0000313" key="5">
    <source>
        <dbReference type="EMBL" id="QCD36850.1"/>
    </source>
</evidence>
<name>A0A4P7VRG6_9BACT</name>
<evidence type="ECO:0000259" key="4">
    <source>
        <dbReference type="PROSITE" id="PS50949"/>
    </source>
</evidence>